<dbReference type="CDD" id="cd00180">
    <property type="entry name" value="PKc"/>
    <property type="match status" value="1"/>
</dbReference>
<dbReference type="GO" id="GO:0005524">
    <property type="term" value="F:ATP binding"/>
    <property type="evidence" value="ECO:0007669"/>
    <property type="project" value="UniProtKB-KW"/>
</dbReference>
<feature type="transmembrane region" description="Helical" evidence="7">
    <location>
        <begin position="341"/>
        <end position="369"/>
    </location>
</feature>
<keyword evidence="10" id="KW-1185">Reference proteome</keyword>
<evidence type="ECO:0000256" key="1">
    <source>
        <dbReference type="ARBA" id="ARBA00012513"/>
    </source>
</evidence>
<evidence type="ECO:0000256" key="4">
    <source>
        <dbReference type="ARBA" id="ARBA00022741"/>
    </source>
</evidence>
<proteinExistence type="predicted"/>
<dbReference type="GO" id="GO:0005737">
    <property type="term" value="C:cytoplasm"/>
    <property type="evidence" value="ECO:0007669"/>
    <property type="project" value="TreeGrafter"/>
</dbReference>
<dbReference type="Proteomes" id="UP000728032">
    <property type="component" value="Unassembled WGS sequence"/>
</dbReference>
<keyword evidence="7" id="KW-0812">Transmembrane</keyword>
<keyword evidence="5" id="KW-0418">Kinase</keyword>
<dbReference type="PANTHER" id="PTHR11042">
    <property type="entry name" value="EUKARYOTIC TRANSLATION INITIATION FACTOR 2-ALPHA KINASE EIF2-ALPHA KINASE -RELATED"/>
    <property type="match status" value="1"/>
</dbReference>
<dbReference type="GO" id="GO:0004694">
    <property type="term" value="F:eukaryotic translation initiation factor 2alpha kinase activity"/>
    <property type="evidence" value="ECO:0007669"/>
    <property type="project" value="TreeGrafter"/>
</dbReference>
<evidence type="ECO:0000259" key="8">
    <source>
        <dbReference type="PROSITE" id="PS50011"/>
    </source>
</evidence>
<feature type="transmembrane region" description="Helical" evidence="7">
    <location>
        <begin position="376"/>
        <end position="395"/>
    </location>
</feature>
<dbReference type="EMBL" id="OC915930">
    <property type="protein sequence ID" value="CAD7642481.1"/>
    <property type="molecule type" value="Genomic_DNA"/>
</dbReference>
<evidence type="ECO:0000313" key="9">
    <source>
        <dbReference type="EMBL" id="CAD7642481.1"/>
    </source>
</evidence>
<gene>
    <name evidence="9" type="ORF">ONB1V03_LOCUS3617</name>
</gene>
<sequence>MIELTELYDLWLESKIIYIRMEYSEHNLRDCIHQKQQEYGRQSGHVMDVSDDILDKRSVWQRKYDDCFYAVKKIDFQDDTNLAECEKEVEKLIKVSSKYCVRYFEQLHESNVFYIRMELCSDSLRNILRHKRRVFGRQPDEPMNSIEFYISCHIFKEILECIQYLHELNPPVIHKDIHTGNILLARDVKNGRYFKVADFGMATIRKTKSNVSNLTREAPEVRRDESNDPKSDVYSLAIIAEEIFDFDLDDLIRNSSQKYSSDNEVLNKCGVHLKQVVKEMLNYDNPTVRPSCRQVLDKYNEWCIDRNCLENEPIFGPTIRLINRNDNKPQESLAEKFADHLGAISAVSVATSLSPLLLKFAFAPLFLLIKRISKPFIMIGLTGYLMVASVPLILAKSGMTSPVFESRSQSDGLLSTIGGIMSANLSTIASEAMTLT</sequence>
<dbReference type="EMBL" id="CAJPVJ010001105">
    <property type="protein sequence ID" value="CAG2164057.1"/>
    <property type="molecule type" value="Genomic_DNA"/>
</dbReference>
<evidence type="ECO:0000256" key="3">
    <source>
        <dbReference type="ARBA" id="ARBA00022679"/>
    </source>
</evidence>
<evidence type="ECO:0000256" key="2">
    <source>
        <dbReference type="ARBA" id="ARBA00022527"/>
    </source>
</evidence>
<keyword evidence="2" id="KW-0723">Serine/threonine-protein kinase</keyword>
<dbReference type="SUPFAM" id="SSF56112">
    <property type="entry name" value="Protein kinase-like (PK-like)"/>
    <property type="match status" value="1"/>
</dbReference>
<dbReference type="InterPro" id="IPR011009">
    <property type="entry name" value="Kinase-like_dom_sf"/>
</dbReference>
<accession>A0A7R9LK81</accession>
<dbReference type="InterPro" id="IPR050339">
    <property type="entry name" value="CC_SR_Kinase"/>
</dbReference>
<keyword evidence="7" id="KW-1133">Transmembrane helix</keyword>
<keyword evidence="7" id="KW-0472">Membrane</keyword>
<evidence type="ECO:0000256" key="6">
    <source>
        <dbReference type="ARBA" id="ARBA00022840"/>
    </source>
</evidence>
<dbReference type="Gene3D" id="1.10.510.10">
    <property type="entry name" value="Transferase(Phosphotransferase) domain 1"/>
    <property type="match status" value="1"/>
</dbReference>
<dbReference type="InterPro" id="IPR000719">
    <property type="entry name" value="Prot_kinase_dom"/>
</dbReference>
<protein>
    <recommendedName>
        <fullName evidence="1">non-specific serine/threonine protein kinase</fullName>
        <ecNumber evidence="1">2.7.11.1</ecNumber>
    </recommendedName>
</protein>
<keyword evidence="4" id="KW-0547">Nucleotide-binding</keyword>
<feature type="domain" description="Protein kinase" evidence="8">
    <location>
        <begin position="33"/>
        <end position="303"/>
    </location>
</feature>
<dbReference type="AlphaFoldDB" id="A0A7R9LK81"/>
<dbReference type="EC" id="2.7.11.1" evidence="1"/>
<evidence type="ECO:0000256" key="7">
    <source>
        <dbReference type="SAM" id="Phobius"/>
    </source>
</evidence>
<keyword evidence="6" id="KW-0067">ATP-binding</keyword>
<dbReference type="Gene3D" id="3.30.200.20">
    <property type="entry name" value="Phosphorylase Kinase, domain 1"/>
    <property type="match status" value="1"/>
</dbReference>
<keyword evidence="3" id="KW-0808">Transferase</keyword>
<dbReference type="GO" id="GO:0005634">
    <property type="term" value="C:nucleus"/>
    <property type="evidence" value="ECO:0007669"/>
    <property type="project" value="TreeGrafter"/>
</dbReference>
<dbReference type="PROSITE" id="PS50011">
    <property type="entry name" value="PROTEIN_KINASE_DOM"/>
    <property type="match status" value="1"/>
</dbReference>
<evidence type="ECO:0000313" key="10">
    <source>
        <dbReference type="Proteomes" id="UP000728032"/>
    </source>
</evidence>
<reference evidence="9" key="1">
    <citation type="submission" date="2020-11" db="EMBL/GenBank/DDBJ databases">
        <authorList>
            <person name="Tran Van P."/>
        </authorList>
    </citation>
    <scope>NUCLEOTIDE SEQUENCE</scope>
</reference>
<organism evidence="9">
    <name type="scientific">Oppiella nova</name>
    <dbReference type="NCBI Taxonomy" id="334625"/>
    <lineage>
        <taxon>Eukaryota</taxon>
        <taxon>Metazoa</taxon>
        <taxon>Ecdysozoa</taxon>
        <taxon>Arthropoda</taxon>
        <taxon>Chelicerata</taxon>
        <taxon>Arachnida</taxon>
        <taxon>Acari</taxon>
        <taxon>Acariformes</taxon>
        <taxon>Sarcoptiformes</taxon>
        <taxon>Oribatida</taxon>
        <taxon>Brachypylina</taxon>
        <taxon>Oppioidea</taxon>
        <taxon>Oppiidae</taxon>
        <taxon>Oppiella</taxon>
    </lineage>
</organism>
<name>A0A7R9LK81_9ACAR</name>
<dbReference type="Pfam" id="PF00069">
    <property type="entry name" value="Pkinase"/>
    <property type="match status" value="1"/>
</dbReference>
<dbReference type="OrthoDB" id="6513976at2759"/>
<dbReference type="PANTHER" id="PTHR11042:SF160">
    <property type="entry name" value="EUKARYOTIC TRANSLATION INITIATION FACTOR 2-ALPHA KINASE 1"/>
    <property type="match status" value="1"/>
</dbReference>
<evidence type="ECO:0000256" key="5">
    <source>
        <dbReference type="ARBA" id="ARBA00022777"/>
    </source>
</evidence>